<feature type="signal peptide" evidence="1">
    <location>
        <begin position="1"/>
        <end position="28"/>
    </location>
</feature>
<keyword evidence="4" id="KW-0378">Hydrolase</keyword>
<keyword evidence="5" id="KW-1185">Reference proteome</keyword>
<evidence type="ECO:0000259" key="2">
    <source>
        <dbReference type="Pfam" id="PF07486"/>
    </source>
</evidence>
<gene>
    <name evidence="4" type="ORF">H8712_10325</name>
</gene>
<sequence length="260" mass="27677">MKERMRHILCCIGTVGLMMTMGAVPAMADTLDDASYNWDDKVAANVVTYANIRESADADSSCVGRLPSGAVATVVGAENGWVEICSGEVEGYIREDLLLYQDDAKNLYEALHGTGDVVTAEAVTQEEIQETEKIQEEIQETAAVETDASASNQDLDLMAAIIECEAGGESYEGKIGVGAVILNRIRSSEFPNTLSEVIYQSGQFEPVWTGKLASVLSRGANADCYAAARDVFAGANTIGECLFFHAGGGSGLTIGNQTFY</sequence>
<dbReference type="InterPro" id="IPR042047">
    <property type="entry name" value="SleB_dom1"/>
</dbReference>
<feature type="domain" description="Cell wall hydrolase SleB" evidence="2">
    <location>
        <begin position="168"/>
        <end position="246"/>
    </location>
</feature>
<accession>A0ABR7PCF3</accession>
<protein>
    <submittedName>
        <fullName evidence="4">Cell wall hydrolase</fullName>
    </submittedName>
</protein>
<dbReference type="EMBL" id="JACRTP010000004">
    <property type="protein sequence ID" value="MBC8628998.1"/>
    <property type="molecule type" value="Genomic_DNA"/>
</dbReference>
<dbReference type="Proteomes" id="UP000661649">
    <property type="component" value="Unassembled WGS sequence"/>
</dbReference>
<proteinExistence type="predicted"/>
<organism evidence="4 5">
    <name type="scientific">Blautia stercoris</name>
    <dbReference type="NCBI Taxonomy" id="871664"/>
    <lineage>
        <taxon>Bacteria</taxon>
        <taxon>Bacillati</taxon>
        <taxon>Bacillota</taxon>
        <taxon>Clostridia</taxon>
        <taxon>Lachnospirales</taxon>
        <taxon>Lachnospiraceae</taxon>
        <taxon>Blautia</taxon>
    </lineage>
</organism>
<dbReference type="Pfam" id="PF08239">
    <property type="entry name" value="SH3_3"/>
    <property type="match status" value="1"/>
</dbReference>
<dbReference type="InterPro" id="IPR011105">
    <property type="entry name" value="Cell_wall_hydrolase_SleB"/>
</dbReference>
<dbReference type="GO" id="GO:0016787">
    <property type="term" value="F:hydrolase activity"/>
    <property type="evidence" value="ECO:0007669"/>
    <property type="project" value="UniProtKB-KW"/>
</dbReference>
<comment type="caution">
    <text evidence="4">The sequence shown here is derived from an EMBL/GenBank/DDBJ whole genome shotgun (WGS) entry which is preliminary data.</text>
</comment>
<dbReference type="InterPro" id="IPR003646">
    <property type="entry name" value="SH3-like_bac-type"/>
</dbReference>
<evidence type="ECO:0000313" key="4">
    <source>
        <dbReference type="EMBL" id="MBC8628998.1"/>
    </source>
</evidence>
<evidence type="ECO:0000313" key="5">
    <source>
        <dbReference type="Proteomes" id="UP000661649"/>
    </source>
</evidence>
<feature type="chain" id="PRO_5045602523" evidence="1">
    <location>
        <begin position="29"/>
        <end position="260"/>
    </location>
</feature>
<dbReference type="RefSeq" id="WP_187558787.1">
    <property type="nucleotide sequence ID" value="NZ_JACRTP010000004.1"/>
</dbReference>
<keyword evidence="1" id="KW-0732">Signal</keyword>
<evidence type="ECO:0000256" key="1">
    <source>
        <dbReference type="SAM" id="SignalP"/>
    </source>
</evidence>
<feature type="domain" description="SH3b" evidence="3">
    <location>
        <begin position="49"/>
        <end position="97"/>
    </location>
</feature>
<evidence type="ECO:0000259" key="3">
    <source>
        <dbReference type="Pfam" id="PF08239"/>
    </source>
</evidence>
<name>A0ABR7PCF3_9FIRM</name>
<dbReference type="Gene3D" id="2.30.30.40">
    <property type="entry name" value="SH3 Domains"/>
    <property type="match status" value="1"/>
</dbReference>
<reference evidence="4 5" key="1">
    <citation type="submission" date="2020-08" db="EMBL/GenBank/DDBJ databases">
        <title>Genome public.</title>
        <authorList>
            <person name="Liu C."/>
            <person name="Sun Q."/>
        </authorList>
    </citation>
    <scope>NUCLEOTIDE SEQUENCE [LARGE SCALE GENOMIC DNA]</scope>
    <source>
        <strain evidence="4 5">3_YM_SP_D4_24.mj</strain>
    </source>
</reference>
<dbReference type="Pfam" id="PF07486">
    <property type="entry name" value="Hydrolase_2"/>
    <property type="match status" value="1"/>
</dbReference>
<dbReference type="Gene3D" id="1.10.10.2520">
    <property type="entry name" value="Cell wall hydrolase SleB, domain 1"/>
    <property type="match status" value="1"/>
</dbReference>